<gene>
    <name evidence="1" type="ORF">NEIELOOT_02109</name>
</gene>
<organism evidence="1 2">
    <name type="scientific">Neisseria elongata subsp. glycolytica ATCC 29315</name>
    <dbReference type="NCBI Taxonomy" id="546263"/>
    <lineage>
        <taxon>Bacteria</taxon>
        <taxon>Pseudomonadati</taxon>
        <taxon>Pseudomonadota</taxon>
        <taxon>Betaproteobacteria</taxon>
        <taxon>Neisseriales</taxon>
        <taxon>Neisseriaceae</taxon>
        <taxon>Neisseria</taxon>
    </lineage>
</organism>
<reference evidence="1 2" key="1">
    <citation type="submission" date="2010-02" db="EMBL/GenBank/DDBJ databases">
        <authorList>
            <person name="Weinstock G."/>
            <person name="Sodergren E."/>
            <person name="Clifton S."/>
            <person name="Fulton L."/>
            <person name="Fulton B."/>
            <person name="Courtney L."/>
            <person name="Fronick C."/>
            <person name="Harrison M."/>
            <person name="Strong C."/>
            <person name="Farmer C."/>
            <person name="Delahaunty K."/>
            <person name="Markovic C."/>
            <person name="Hall O."/>
            <person name="Minx P."/>
            <person name="Tomlinson C."/>
            <person name="Mitreva M."/>
            <person name="Nelson J."/>
            <person name="Hou S."/>
            <person name="Wollam A."/>
            <person name="Pepin K.H."/>
            <person name="Johnson M."/>
            <person name="Bhonagiri V."/>
            <person name="Zhang X."/>
            <person name="Suruliraj S."/>
            <person name="Warren W."/>
            <person name="Chinwalla A."/>
            <person name="Mardis E.R."/>
            <person name="Wilson R.K."/>
        </authorList>
    </citation>
    <scope>NUCLEOTIDE SEQUENCE [LARGE SCALE GENOMIC DNA]</scope>
    <source>
        <strain evidence="1 2">ATCC 29315</strain>
    </source>
</reference>
<dbReference type="EMBL" id="ADBF01000227">
    <property type="protein sequence ID" value="EFE49098.1"/>
    <property type="molecule type" value="Genomic_DNA"/>
</dbReference>
<evidence type="ECO:0000313" key="2">
    <source>
        <dbReference type="Proteomes" id="UP000005536"/>
    </source>
</evidence>
<name>D4DSR4_NEIEG</name>
<comment type="caution">
    <text evidence="1">The sequence shown here is derived from an EMBL/GenBank/DDBJ whole genome shotgun (WGS) entry which is preliminary data.</text>
</comment>
<dbReference type="Proteomes" id="UP000005536">
    <property type="component" value="Unassembled WGS sequence"/>
</dbReference>
<protein>
    <submittedName>
        <fullName evidence="1">Uncharacterized protein</fullName>
    </submittedName>
</protein>
<sequence>MCKSGSIVPSLRCNKALQTENGPHEAGRLKKNDTAYFRVT</sequence>
<accession>D4DSR4</accession>
<dbReference type="AlphaFoldDB" id="D4DSR4"/>
<proteinExistence type="predicted"/>
<evidence type="ECO:0000313" key="1">
    <source>
        <dbReference type="EMBL" id="EFE49098.1"/>
    </source>
</evidence>